<dbReference type="PANTHER" id="PTHR37358">
    <property type="entry name" value="MUCIN-20"/>
    <property type="match status" value="1"/>
</dbReference>
<reference evidence="3 4" key="1">
    <citation type="submission" date="2009-06" db="EMBL/GenBank/DDBJ databases">
        <title>The Genome Sequence of Loxodonta africana (African elephant).</title>
        <authorList>
            <person name="Di Palma F."/>
            <person name="Heiman D."/>
            <person name="Young S."/>
            <person name="Johnson J."/>
            <person name="Lander E.S."/>
            <person name="Lindblad-Toh K."/>
        </authorList>
    </citation>
    <scope>NUCLEOTIDE SEQUENCE [LARGE SCALE GENOMIC DNA]</scope>
    <source>
        <strain evidence="3 4">Isolate ISIS603380</strain>
    </source>
</reference>
<dbReference type="GeneTree" id="ENSGT00730000111453"/>
<proteinExistence type="predicted"/>
<dbReference type="HOGENOM" id="CLU_026298_0_0_1"/>
<keyword evidence="2" id="KW-0732">Signal</keyword>
<dbReference type="STRING" id="9785.ENSLAFP00000007393"/>
<evidence type="ECO:0000256" key="2">
    <source>
        <dbReference type="SAM" id="SignalP"/>
    </source>
</evidence>
<reference evidence="3" key="3">
    <citation type="submission" date="2025-09" db="UniProtKB">
        <authorList>
            <consortium name="Ensembl"/>
        </authorList>
    </citation>
    <scope>IDENTIFICATION</scope>
    <source>
        <strain evidence="3">Isolate ISIS603380</strain>
    </source>
</reference>
<reference evidence="3" key="2">
    <citation type="submission" date="2025-08" db="UniProtKB">
        <authorList>
            <consortium name="Ensembl"/>
        </authorList>
    </citation>
    <scope>IDENTIFICATION</scope>
    <source>
        <strain evidence="3">Isolate ISIS603380</strain>
    </source>
</reference>
<dbReference type="GO" id="GO:0048012">
    <property type="term" value="P:hepatocyte growth factor receptor signaling pathway"/>
    <property type="evidence" value="ECO:0007669"/>
    <property type="project" value="InterPro"/>
</dbReference>
<evidence type="ECO:0000256" key="1">
    <source>
        <dbReference type="SAM" id="MobiDB-lite"/>
    </source>
</evidence>
<dbReference type="AlphaFoldDB" id="G3T2J4"/>
<sequence length="657" mass="68460">MGSLWGLALTLFLFCWEAGVPGSSAGRALGVSSSVDSPVGKGMQGSTVYKRRGPEFEAWTGYFTSNLTGYFTSNDTTGLLEKEGQWSDTKSLTVGASATSTDKTTGLSYTWLLATRTASDGLQTNSQPPPSGAQGIKARARVKLVHWDPGLTGSISPNAGPGTSRPGPLLTTNHIEMSAMTAGVKTSSGGAFWTTNVAETSGHLETQTLRTETSAGTFTPAGTTSKIETGDTKTISPATETKTLSKTIPNQFMAVITNAMETSATSGSTTVTAMTTVETVRGSDLTEAIFDTICTDDSSEEVKKVMVDTSTLAHTSAETGALTTKSSTSSDVSLPVIVTSPAPEPEITAPAKAWVAYTITDTEVTNCSIIEIEKTAAIPGLSDINHSPTRVKALSILETSALPDSIEPKSHITKTTISVKTLLTPSPAESATPGTTVEPPLTTTNAKERETTVEAATPNGTLVTVSTHSLEETAAFSAETISHTEVSEAVPISTEAESTTDQTTTPAMSSTIAHSPSEVATIKNSTPSETFTPESTTSRSFPISSGPLPSVNLTTANSSQGASMALAKTTASAKTLMIASTTRAKTPTATRTTAQTRLTTKGTAGGDGGFLLLRLSVASPEDLTDPQVAERLMKQLRHELHAHILPTQVSLLRVRRS</sequence>
<feature type="compositionally biased region" description="Polar residues" evidence="1">
    <location>
        <begin position="424"/>
        <end position="445"/>
    </location>
</feature>
<evidence type="ECO:0000313" key="3">
    <source>
        <dbReference type="Ensembl" id="ENSLAFP00000007393.3"/>
    </source>
</evidence>
<protein>
    <recommendedName>
        <fullName evidence="5">Mucin 20, cell surface associated</fullName>
    </recommendedName>
</protein>
<feature type="compositionally biased region" description="Low complexity" evidence="1">
    <location>
        <begin position="493"/>
        <end position="505"/>
    </location>
</feature>
<dbReference type="eggNOG" id="ENOG502SVUK">
    <property type="taxonomic scope" value="Eukaryota"/>
</dbReference>
<feature type="region of interest" description="Disordered" evidence="1">
    <location>
        <begin position="479"/>
        <end position="546"/>
    </location>
</feature>
<keyword evidence="4" id="KW-1185">Reference proteome</keyword>
<evidence type="ECO:0008006" key="5">
    <source>
        <dbReference type="Google" id="ProtNLM"/>
    </source>
</evidence>
<dbReference type="PANTHER" id="PTHR37358:SF1">
    <property type="entry name" value="MUCIN-20"/>
    <property type="match status" value="1"/>
</dbReference>
<feature type="chain" id="PRO_5003454518" description="Mucin 20, cell surface associated" evidence="2">
    <location>
        <begin position="26"/>
        <end position="657"/>
    </location>
</feature>
<dbReference type="Proteomes" id="UP000007646">
    <property type="component" value="Unassembled WGS sequence"/>
</dbReference>
<feature type="region of interest" description="Disordered" evidence="1">
    <location>
        <begin position="424"/>
        <end position="455"/>
    </location>
</feature>
<feature type="signal peptide" evidence="2">
    <location>
        <begin position="1"/>
        <end position="25"/>
    </location>
</feature>
<dbReference type="InterPro" id="IPR034551">
    <property type="entry name" value="MUC20"/>
</dbReference>
<name>G3T2J4_LOXAF</name>
<dbReference type="OMA" id="SKFMVVI"/>
<feature type="compositionally biased region" description="Low complexity" evidence="1">
    <location>
        <begin position="525"/>
        <end position="542"/>
    </location>
</feature>
<evidence type="ECO:0000313" key="4">
    <source>
        <dbReference type="Proteomes" id="UP000007646"/>
    </source>
</evidence>
<accession>G3T2J4</accession>
<dbReference type="FunCoup" id="G3T2J4">
    <property type="interactions" value="4"/>
</dbReference>
<dbReference type="Ensembl" id="ENSLAFT00000008800.3">
    <property type="protein sequence ID" value="ENSLAFP00000007393.3"/>
    <property type="gene ID" value="ENSLAFG00000008801.3"/>
</dbReference>
<organism evidence="3 4">
    <name type="scientific">Loxodonta africana</name>
    <name type="common">African elephant</name>
    <dbReference type="NCBI Taxonomy" id="9785"/>
    <lineage>
        <taxon>Eukaryota</taxon>
        <taxon>Metazoa</taxon>
        <taxon>Chordata</taxon>
        <taxon>Craniata</taxon>
        <taxon>Vertebrata</taxon>
        <taxon>Euteleostomi</taxon>
        <taxon>Mammalia</taxon>
        <taxon>Eutheria</taxon>
        <taxon>Afrotheria</taxon>
        <taxon>Proboscidea</taxon>
        <taxon>Elephantidae</taxon>
        <taxon>Loxodonta</taxon>
    </lineage>
</organism>
<dbReference type="InParanoid" id="G3T2J4"/>